<evidence type="ECO:0000313" key="1">
    <source>
        <dbReference type="EMBL" id="SHH27238.1"/>
    </source>
</evidence>
<dbReference type="RefSeq" id="WP_073071850.1">
    <property type="nucleotide sequence ID" value="NZ_FQXN01000002.1"/>
</dbReference>
<dbReference type="Pfam" id="PF13707">
    <property type="entry name" value="RloB"/>
    <property type="match status" value="1"/>
</dbReference>
<sequence>MGKKSNFFRSKNRRRKNIRPPKPIILIVCEGEKTEKFYFYGFRKDAGISNVEIEVIGKGRSAKSLLKFTQNKVKNENITYDQVWIVFDKDDLSDEEFDSIVSKAIYENKINVAYSIPCFEYCFLLHFDYYNTPLTTKDCIKKLKDRFPVYRKNFGDVYYRFVDKKYVAIENAKRMENKHKKQGNTKPLFIN</sequence>
<dbReference type="Proteomes" id="UP000242592">
    <property type="component" value="Unassembled WGS sequence"/>
</dbReference>
<dbReference type="OrthoDB" id="9796523at2"/>
<organism evidence="1 2">
    <name type="scientific">Thermosipho atlanticus DSM 15807</name>
    <dbReference type="NCBI Taxonomy" id="1123380"/>
    <lineage>
        <taxon>Bacteria</taxon>
        <taxon>Thermotogati</taxon>
        <taxon>Thermotogota</taxon>
        <taxon>Thermotogae</taxon>
        <taxon>Thermotogales</taxon>
        <taxon>Fervidobacteriaceae</taxon>
        <taxon>Thermosipho</taxon>
    </lineage>
</organism>
<reference evidence="2" key="1">
    <citation type="submission" date="2016-11" db="EMBL/GenBank/DDBJ databases">
        <authorList>
            <person name="Varghese N."/>
            <person name="Submissions S."/>
        </authorList>
    </citation>
    <scope>NUCLEOTIDE SEQUENCE [LARGE SCALE GENOMIC DNA]</scope>
    <source>
        <strain evidence="2">DSM 15807</strain>
    </source>
</reference>
<accession>A0A1M5RMH0</accession>
<gene>
    <name evidence="1" type="ORF">SAMN02745199_0495</name>
</gene>
<name>A0A1M5RMH0_9BACT</name>
<protein>
    <submittedName>
        <fullName evidence="1">RloB-like protein</fullName>
    </submittedName>
</protein>
<dbReference type="AlphaFoldDB" id="A0A1M5RMH0"/>
<dbReference type="InterPro" id="IPR025591">
    <property type="entry name" value="RloB"/>
</dbReference>
<keyword evidence="2" id="KW-1185">Reference proteome</keyword>
<evidence type="ECO:0000313" key="2">
    <source>
        <dbReference type="Proteomes" id="UP000242592"/>
    </source>
</evidence>
<dbReference type="EMBL" id="FQXN01000002">
    <property type="protein sequence ID" value="SHH27238.1"/>
    <property type="molecule type" value="Genomic_DNA"/>
</dbReference>
<proteinExistence type="predicted"/>